<dbReference type="EMBL" id="HBFA01032496">
    <property type="protein sequence ID" value="CAD8683380.1"/>
    <property type="molecule type" value="Transcribed_RNA"/>
</dbReference>
<evidence type="ECO:0000313" key="2">
    <source>
        <dbReference type="EMBL" id="CAD8683380.1"/>
    </source>
</evidence>
<dbReference type="GO" id="GO:0046921">
    <property type="term" value="F:alpha-(1-&gt;6)-fucosyltransferase activity"/>
    <property type="evidence" value="ECO:0007669"/>
    <property type="project" value="TreeGrafter"/>
</dbReference>
<dbReference type="InterPro" id="IPR045573">
    <property type="entry name" value="Fut8_N_cat"/>
</dbReference>
<proteinExistence type="predicted"/>
<feature type="domain" description="Alpha-(1,6)-fucosyltransferase N- and catalytic" evidence="1">
    <location>
        <begin position="1"/>
        <end position="161"/>
    </location>
</feature>
<reference evidence="2" key="1">
    <citation type="submission" date="2021-01" db="EMBL/GenBank/DDBJ databases">
        <authorList>
            <person name="Corre E."/>
            <person name="Pelletier E."/>
            <person name="Niang G."/>
            <person name="Scheremetjew M."/>
            <person name="Finn R."/>
            <person name="Kale V."/>
            <person name="Holt S."/>
            <person name="Cochrane G."/>
            <person name="Meng A."/>
            <person name="Brown T."/>
            <person name="Cohen L."/>
        </authorList>
    </citation>
    <scope>NUCLEOTIDE SEQUENCE</scope>
    <source>
        <strain evidence="2">CCMP722</strain>
    </source>
</reference>
<evidence type="ECO:0000259" key="1">
    <source>
        <dbReference type="Pfam" id="PF19745"/>
    </source>
</evidence>
<sequence>MFRFIWRPNTMLQRKVEEAKASVSWERPIISMHVRHGDACYDHRAQRKCHEFEDYLVAARKIKERYGVRNVFLATDNVAVIAKARANEEFNFLVRETESAKFYSGKGAKEFVERRLAKGEGDPGMIGWDAAIDIEMMGHGDFFVGTMSSSLGRLGFMRMVGMKRYVPPFISLDYAWCPGHLRRGLRVYHVSGEYKRFDC</sequence>
<organism evidence="2">
    <name type="scientific">Pyramimonas obovata</name>
    <dbReference type="NCBI Taxonomy" id="1411642"/>
    <lineage>
        <taxon>Eukaryota</taxon>
        <taxon>Viridiplantae</taxon>
        <taxon>Chlorophyta</taxon>
        <taxon>Pyramimonadophyceae</taxon>
        <taxon>Pyramimonadales</taxon>
        <taxon>Pyramimonadaceae</taxon>
        <taxon>Pyramimonas</taxon>
        <taxon>Pyramimonas incertae sedis</taxon>
    </lineage>
</organism>
<dbReference type="GO" id="GO:0006487">
    <property type="term" value="P:protein N-linked glycosylation"/>
    <property type="evidence" value="ECO:0007669"/>
    <property type="project" value="TreeGrafter"/>
</dbReference>
<dbReference type="PANTHER" id="PTHR13132:SF29">
    <property type="entry name" value="ALPHA-(1,6)-FUCOSYLTRANSFERASE"/>
    <property type="match status" value="1"/>
</dbReference>
<protein>
    <recommendedName>
        <fullName evidence="1">Alpha-(1,6)-fucosyltransferase N- and catalytic domain-containing protein</fullName>
    </recommendedName>
</protein>
<dbReference type="Gene3D" id="3.40.50.11350">
    <property type="match status" value="1"/>
</dbReference>
<dbReference type="AlphaFoldDB" id="A0A7S0RP45"/>
<dbReference type="PANTHER" id="PTHR13132">
    <property type="entry name" value="ALPHA- 1,6 -FUCOSYLTRANSFERASE"/>
    <property type="match status" value="1"/>
</dbReference>
<dbReference type="Pfam" id="PF19745">
    <property type="entry name" value="FUT8_N_cat"/>
    <property type="match status" value="1"/>
</dbReference>
<gene>
    <name evidence="2" type="ORF">POBO1169_LOCUS16350</name>
</gene>
<name>A0A7S0RP45_9CHLO</name>
<accession>A0A7S0RP45</accession>